<gene>
    <name evidence="1" type="ORF">WMSIL1_LOCUS83</name>
</gene>
<dbReference type="Proteomes" id="UP000321570">
    <property type="component" value="Unassembled WGS sequence"/>
</dbReference>
<organism evidence="1 2">
    <name type="scientific">Hymenolepis diminuta</name>
    <name type="common">Rat tapeworm</name>
    <dbReference type="NCBI Taxonomy" id="6216"/>
    <lineage>
        <taxon>Eukaryota</taxon>
        <taxon>Metazoa</taxon>
        <taxon>Spiralia</taxon>
        <taxon>Lophotrochozoa</taxon>
        <taxon>Platyhelminthes</taxon>
        <taxon>Cestoda</taxon>
        <taxon>Eucestoda</taxon>
        <taxon>Cyclophyllidea</taxon>
        <taxon>Hymenolepididae</taxon>
        <taxon>Hymenolepis</taxon>
    </lineage>
</organism>
<dbReference type="EMBL" id="CABIJS010000003">
    <property type="protein sequence ID" value="VUZ38634.1"/>
    <property type="molecule type" value="Genomic_DNA"/>
</dbReference>
<sequence>MSGSGSDGQQQQQIHLGAPQQMQHPQMQPQMHTQMRPQAVIRQTTPVHMQQGQNIVRMQRPQVVNSGQKDNVVSAASPVFGLANGGPRVIVINKSKMPAGGQMGQPVHVLQQGVMQSQSQGIPNDGGHNMSVGMVDQTRPIGTNYGPQGTTHMQSVPMYPIGGPGQMRRRNVIIQGVQQPFYGQQVRISGPGGVQQQMTGNTQVRLIPNANNAGGTMSGMHMVSQPNQVQQQQMGHPQQPQQQHFMPAADGQQQRMMVSQPRAVVGGGQGMKIIPTSQQQAMISQGPNVNIQTVVRSNMSQPQMPVNQPQQQQVGSENTLNVAQMQNPPQMIKPEQQQNFLQILDNAMKQLSQKHPETDLKKYTTLRNAIMTGQIHQKNLSTVEKVIHQLKSDPSYLLKKQNQGGSGEIVSEEMRQKLLAQKRSMQGTRPTSSSSLNTLLSQPVDHPGAPVGAQYNAPNIAARQPQQITLATAELLNENPVDDFNGAMDKIVEDIIILKRKMGPVRAAQIDNEVCEMARKTLEKSGHLLSRDVLPVPKSDRGPYFNTGNMVIGGAERLAELKEIRAAKKPKYEEWPILTSEEDQLVCNGKRVSDIDLTIDDLNPRLNAELEEMRKNIEEVEITIVHPEAKEELKHQRELGEYPDMEEMNKHDKVHDATEWNNSLHLLLNFSSKNLPCGVPPLYVSIPPAYLITKNVVWMYRPSDFDAPQLLSDSIYSEREIACFRRSSFTLIRQFLGTYRILRRKAREPISLYNLSEIWVECVLKSILTFREFPA</sequence>
<accession>A0A564XWE5</accession>
<proteinExistence type="predicted"/>
<evidence type="ECO:0000313" key="2">
    <source>
        <dbReference type="Proteomes" id="UP000321570"/>
    </source>
</evidence>
<keyword evidence="2" id="KW-1185">Reference proteome</keyword>
<reference evidence="1 2" key="1">
    <citation type="submission" date="2019-07" db="EMBL/GenBank/DDBJ databases">
        <authorList>
            <person name="Jastrzebski P J."/>
            <person name="Paukszto L."/>
            <person name="Jastrzebski P J."/>
        </authorList>
    </citation>
    <scope>NUCLEOTIDE SEQUENCE [LARGE SCALE GENOMIC DNA]</scope>
    <source>
        <strain evidence="1 2">WMS-il1</strain>
    </source>
</reference>
<name>A0A564XWE5_HYMDI</name>
<dbReference type="AlphaFoldDB" id="A0A564XWE5"/>
<evidence type="ECO:0000313" key="1">
    <source>
        <dbReference type="EMBL" id="VUZ38634.1"/>
    </source>
</evidence>
<protein>
    <submittedName>
        <fullName evidence="1">Uncharacterized protein</fullName>
    </submittedName>
</protein>